<evidence type="ECO:0000313" key="10">
    <source>
        <dbReference type="EMBL" id="SVE08106.1"/>
    </source>
</evidence>
<name>A0A383AJL4_9ZZZZ</name>
<dbReference type="PANTHER" id="PTHR24221:SF646">
    <property type="entry name" value="HAEMOLYSIN SECRETION ATP-BINDING PROTEIN"/>
    <property type="match status" value="1"/>
</dbReference>
<dbReference type="GO" id="GO:0034040">
    <property type="term" value="F:ATPase-coupled lipid transmembrane transporter activity"/>
    <property type="evidence" value="ECO:0007669"/>
    <property type="project" value="TreeGrafter"/>
</dbReference>
<keyword evidence="3" id="KW-1003">Cell membrane</keyword>
<organism evidence="10">
    <name type="scientific">marine metagenome</name>
    <dbReference type="NCBI Taxonomy" id="408172"/>
    <lineage>
        <taxon>unclassified sequences</taxon>
        <taxon>metagenomes</taxon>
        <taxon>ecological metagenomes</taxon>
    </lineage>
</organism>
<accession>A0A383AJL4</accession>
<reference evidence="10" key="1">
    <citation type="submission" date="2018-05" db="EMBL/GenBank/DDBJ databases">
        <authorList>
            <person name="Lanie J.A."/>
            <person name="Ng W.-L."/>
            <person name="Kazmierczak K.M."/>
            <person name="Andrzejewski T.M."/>
            <person name="Davidsen T.M."/>
            <person name="Wayne K.J."/>
            <person name="Tettelin H."/>
            <person name="Glass J.I."/>
            <person name="Rusch D."/>
            <person name="Podicherti R."/>
            <person name="Tsui H.-C.T."/>
            <person name="Winkler M.E."/>
        </authorList>
    </citation>
    <scope>NUCLEOTIDE SEQUENCE</scope>
</reference>
<evidence type="ECO:0000256" key="3">
    <source>
        <dbReference type="ARBA" id="ARBA00022475"/>
    </source>
</evidence>
<gene>
    <name evidence="10" type="ORF">METZ01_LOCUS460960</name>
</gene>
<keyword evidence="8" id="KW-0472">Membrane</keyword>
<keyword evidence="5" id="KW-0547">Nucleotide-binding</keyword>
<sequence>FTYPGGRQQAHCDLSFEINAGERIGIVGPSGCGKSSIVRLLLRLYDPDSGKIWLGGTDLRDLSFAQIRGHFAVVHQDTYLFHGTAEENIRFGRPDATHAELEAAARAANAHEFISHLPQGYDTVIGERGVRLSGGQRQRIAIARALLRDAPFLILDEALSAVDAENEAVIQEALDRLMTGRTVLILAHRLSSVIDADRILVLENGALVEQGRHSTLMVAGGVYARLMAAQATEAVASGVGEKLITVPALVA</sequence>
<evidence type="ECO:0000256" key="5">
    <source>
        <dbReference type="ARBA" id="ARBA00022741"/>
    </source>
</evidence>
<evidence type="ECO:0000256" key="8">
    <source>
        <dbReference type="ARBA" id="ARBA00023136"/>
    </source>
</evidence>
<evidence type="ECO:0000256" key="6">
    <source>
        <dbReference type="ARBA" id="ARBA00022840"/>
    </source>
</evidence>
<dbReference type="SUPFAM" id="SSF52540">
    <property type="entry name" value="P-loop containing nucleoside triphosphate hydrolases"/>
    <property type="match status" value="1"/>
</dbReference>
<dbReference type="PROSITE" id="PS00211">
    <property type="entry name" value="ABC_TRANSPORTER_1"/>
    <property type="match status" value="1"/>
</dbReference>
<dbReference type="InterPro" id="IPR003439">
    <property type="entry name" value="ABC_transporter-like_ATP-bd"/>
</dbReference>
<protein>
    <recommendedName>
        <fullName evidence="9">ABC transporter domain-containing protein</fullName>
    </recommendedName>
</protein>
<dbReference type="SMART" id="SM00382">
    <property type="entry name" value="AAA"/>
    <property type="match status" value="1"/>
</dbReference>
<keyword evidence="7" id="KW-1133">Transmembrane helix</keyword>
<dbReference type="PROSITE" id="PS50893">
    <property type="entry name" value="ABC_TRANSPORTER_2"/>
    <property type="match status" value="1"/>
</dbReference>
<dbReference type="InterPro" id="IPR039421">
    <property type="entry name" value="Type_1_exporter"/>
</dbReference>
<keyword evidence="6" id="KW-0067">ATP-binding</keyword>
<dbReference type="Pfam" id="PF00005">
    <property type="entry name" value="ABC_tran"/>
    <property type="match status" value="1"/>
</dbReference>
<evidence type="ECO:0000256" key="7">
    <source>
        <dbReference type="ARBA" id="ARBA00022989"/>
    </source>
</evidence>
<evidence type="ECO:0000256" key="2">
    <source>
        <dbReference type="ARBA" id="ARBA00022448"/>
    </source>
</evidence>
<feature type="non-terminal residue" evidence="10">
    <location>
        <position position="251"/>
    </location>
</feature>
<dbReference type="GO" id="GO:0005524">
    <property type="term" value="F:ATP binding"/>
    <property type="evidence" value="ECO:0007669"/>
    <property type="project" value="UniProtKB-KW"/>
</dbReference>
<feature type="non-terminal residue" evidence="10">
    <location>
        <position position="1"/>
    </location>
</feature>
<keyword evidence="2" id="KW-0813">Transport</keyword>
<dbReference type="FunFam" id="3.40.50.300:FF:000221">
    <property type="entry name" value="Multidrug ABC transporter ATP-binding protein"/>
    <property type="match status" value="1"/>
</dbReference>
<evidence type="ECO:0000256" key="1">
    <source>
        <dbReference type="ARBA" id="ARBA00004651"/>
    </source>
</evidence>
<dbReference type="InterPro" id="IPR027417">
    <property type="entry name" value="P-loop_NTPase"/>
</dbReference>
<dbReference type="PANTHER" id="PTHR24221">
    <property type="entry name" value="ATP-BINDING CASSETTE SUB-FAMILY B"/>
    <property type="match status" value="1"/>
</dbReference>
<feature type="domain" description="ABC transporter" evidence="9">
    <location>
        <begin position="1"/>
        <end position="229"/>
    </location>
</feature>
<dbReference type="GO" id="GO:0005886">
    <property type="term" value="C:plasma membrane"/>
    <property type="evidence" value="ECO:0007669"/>
    <property type="project" value="UniProtKB-SubCell"/>
</dbReference>
<evidence type="ECO:0000259" key="9">
    <source>
        <dbReference type="PROSITE" id="PS50893"/>
    </source>
</evidence>
<comment type="subcellular location">
    <subcellularLocation>
        <location evidence="1">Cell membrane</location>
        <topology evidence="1">Multi-pass membrane protein</topology>
    </subcellularLocation>
</comment>
<proteinExistence type="predicted"/>
<dbReference type="Gene3D" id="3.40.50.300">
    <property type="entry name" value="P-loop containing nucleotide triphosphate hydrolases"/>
    <property type="match status" value="1"/>
</dbReference>
<evidence type="ECO:0000256" key="4">
    <source>
        <dbReference type="ARBA" id="ARBA00022692"/>
    </source>
</evidence>
<dbReference type="GO" id="GO:0016887">
    <property type="term" value="F:ATP hydrolysis activity"/>
    <property type="evidence" value="ECO:0007669"/>
    <property type="project" value="InterPro"/>
</dbReference>
<keyword evidence="4" id="KW-0812">Transmembrane</keyword>
<dbReference type="EMBL" id="UINC01192792">
    <property type="protein sequence ID" value="SVE08106.1"/>
    <property type="molecule type" value="Genomic_DNA"/>
</dbReference>
<dbReference type="AlphaFoldDB" id="A0A383AJL4"/>
<dbReference type="InterPro" id="IPR003593">
    <property type="entry name" value="AAA+_ATPase"/>
</dbReference>
<dbReference type="InterPro" id="IPR017871">
    <property type="entry name" value="ABC_transporter-like_CS"/>
</dbReference>